<gene>
    <name evidence="2" type="ORF">LECACI_7A008413</name>
</gene>
<organism evidence="2 3">
    <name type="scientific">Lecanosticta acicola</name>
    <dbReference type="NCBI Taxonomy" id="111012"/>
    <lineage>
        <taxon>Eukaryota</taxon>
        <taxon>Fungi</taxon>
        <taxon>Dikarya</taxon>
        <taxon>Ascomycota</taxon>
        <taxon>Pezizomycotina</taxon>
        <taxon>Dothideomycetes</taxon>
        <taxon>Dothideomycetidae</taxon>
        <taxon>Mycosphaerellales</taxon>
        <taxon>Mycosphaerellaceae</taxon>
        <taxon>Lecanosticta</taxon>
    </lineage>
</organism>
<evidence type="ECO:0000256" key="1">
    <source>
        <dbReference type="SAM" id="MobiDB-lite"/>
    </source>
</evidence>
<dbReference type="AlphaFoldDB" id="A0AAI8Z5U7"/>
<dbReference type="EMBL" id="CAVMBE010000081">
    <property type="protein sequence ID" value="CAK4033255.1"/>
    <property type="molecule type" value="Genomic_DNA"/>
</dbReference>
<reference evidence="2" key="1">
    <citation type="submission" date="2023-11" db="EMBL/GenBank/DDBJ databases">
        <authorList>
            <person name="Alioto T."/>
            <person name="Alioto T."/>
            <person name="Gomez Garrido J."/>
        </authorList>
    </citation>
    <scope>NUCLEOTIDE SEQUENCE</scope>
</reference>
<protein>
    <submittedName>
        <fullName evidence="2">Uncharacterized protein</fullName>
    </submittedName>
</protein>
<sequence length="190" mass="21474">MAASLTDLDSFEPSKAGAYDPGVIRIFYDNRTFAGFEDKLPFYQKYYLEALSRLNWTSWTPVDNLFPGYIRLVFYTHAGAQGCKDFPLHKAMAVKEMFDDLSNEGFRPMILGYSNENPFPMIGGVEPPPPPKKKEPKRAKTWSGGVSGHGYTGTPHDRVMAIIRQDEEQEARLRETEVREFGLEKEGAAV</sequence>
<proteinExistence type="predicted"/>
<feature type="region of interest" description="Disordered" evidence="1">
    <location>
        <begin position="125"/>
        <end position="157"/>
    </location>
</feature>
<dbReference type="Proteomes" id="UP001296104">
    <property type="component" value="Unassembled WGS sequence"/>
</dbReference>
<accession>A0AAI8Z5U7</accession>
<comment type="caution">
    <text evidence="2">The sequence shown here is derived from an EMBL/GenBank/DDBJ whole genome shotgun (WGS) entry which is preliminary data.</text>
</comment>
<name>A0AAI8Z5U7_9PEZI</name>
<evidence type="ECO:0000313" key="3">
    <source>
        <dbReference type="Proteomes" id="UP001296104"/>
    </source>
</evidence>
<evidence type="ECO:0000313" key="2">
    <source>
        <dbReference type="EMBL" id="CAK4033255.1"/>
    </source>
</evidence>
<keyword evidence="3" id="KW-1185">Reference proteome</keyword>